<keyword evidence="4" id="KW-0378">Hydrolase</keyword>
<dbReference type="SMART" id="SM00862">
    <property type="entry name" value="Trans_reg_C"/>
    <property type="match status" value="1"/>
</dbReference>
<dbReference type="InterPro" id="IPR000073">
    <property type="entry name" value="AB_hydrolase_1"/>
</dbReference>
<dbReference type="Pfam" id="PF00486">
    <property type="entry name" value="Trans_reg_C"/>
    <property type="match status" value="1"/>
</dbReference>
<name>A0ABV3RUF7_9RHOB</name>
<dbReference type="PROSITE" id="PS51755">
    <property type="entry name" value="OMPR_PHOB"/>
    <property type="match status" value="1"/>
</dbReference>
<organism evidence="4 5">
    <name type="scientific">Sulfitobacter sediminis</name>
    <dbReference type="NCBI Taxonomy" id="3234186"/>
    <lineage>
        <taxon>Bacteria</taxon>
        <taxon>Pseudomonadati</taxon>
        <taxon>Pseudomonadota</taxon>
        <taxon>Alphaproteobacteria</taxon>
        <taxon>Rhodobacterales</taxon>
        <taxon>Roseobacteraceae</taxon>
        <taxon>Sulfitobacter</taxon>
    </lineage>
</organism>
<dbReference type="InterPro" id="IPR001867">
    <property type="entry name" value="OmpR/PhoB-type_DNA-bd"/>
</dbReference>
<evidence type="ECO:0000259" key="3">
    <source>
        <dbReference type="PROSITE" id="PS51755"/>
    </source>
</evidence>
<dbReference type="EMBL" id="JBFNXX010000078">
    <property type="protein sequence ID" value="MEW9922514.1"/>
    <property type="molecule type" value="Genomic_DNA"/>
</dbReference>
<sequence>MEYCFSDCTLDDARRSLTRGDTPVAVEPQVFDLLLLLVENADRVVTRDEMVDVVWGGRIVSESAISARIAAARKAVGDDGKRQAVIGTVARRGLKMSTDVSKNGRTSDELPSATSEITQRIRYTKNARGHSIAYAVTGSGSPIVRVGYNLTHLEEEWKAKVDRPFFDRVGERHTLIRFDPAGIGLSEPGPIDVDFDAMADDILAVATAAGFDQFAILTHSGGVLPGVRAAARAPERVKRLVVMGGYVDGRMRRHTEPEPDAIRAMLAEGWSSKESAFTTAYMMSYFPEGPLDAVMDYVRITTASCPRDQALRIRDASNSDSIAGFLAQVRCPTLIIHSRDDGVHPISEARKLAINIPDAELVILETANLIPLPGQPEWPRMMQAVLDFLDD</sequence>
<feature type="domain" description="OmpR/PhoB-type" evidence="3">
    <location>
        <begin position="1"/>
        <end position="98"/>
    </location>
</feature>
<reference evidence="4 5" key="1">
    <citation type="submission" date="2024-07" db="EMBL/GenBank/DDBJ databases">
        <title>Marimonas sp.nov., isolated from tidal-flat sediment.</title>
        <authorList>
            <person name="Jayan J.N."/>
            <person name="Lee S.S."/>
        </authorList>
    </citation>
    <scope>NUCLEOTIDE SEQUENCE [LARGE SCALE GENOMIC DNA]</scope>
    <source>
        <strain evidence="4 5">MJW-29</strain>
    </source>
</reference>
<dbReference type="PRINTS" id="PR00111">
    <property type="entry name" value="ABHYDROLASE"/>
</dbReference>
<dbReference type="InterPro" id="IPR036388">
    <property type="entry name" value="WH-like_DNA-bd_sf"/>
</dbReference>
<evidence type="ECO:0000313" key="5">
    <source>
        <dbReference type="Proteomes" id="UP001556098"/>
    </source>
</evidence>
<feature type="DNA-binding region" description="OmpR/PhoB-type" evidence="2">
    <location>
        <begin position="1"/>
        <end position="98"/>
    </location>
</feature>
<keyword evidence="1 2" id="KW-0238">DNA-binding</keyword>
<dbReference type="Proteomes" id="UP001556098">
    <property type="component" value="Unassembled WGS sequence"/>
</dbReference>
<comment type="caution">
    <text evidence="4">The sequence shown here is derived from an EMBL/GenBank/DDBJ whole genome shotgun (WGS) entry which is preliminary data.</text>
</comment>
<dbReference type="Pfam" id="PF00561">
    <property type="entry name" value="Abhydrolase_1"/>
    <property type="match status" value="1"/>
</dbReference>
<proteinExistence type="predicted"/>
<dbReference type="Gene3D" id="1.10.10.10">
    <property type="entry name" value="Winged helix-like DNA-binding domain superfamily/Winged helix DNA-binding domain"/>
    <property type="match status" value="1"/>
</dbReference>
<evidence type="ECO:0000256" key="1">
    <source>
        <dbReference type="ARBA" id="ARBA00023125"/>
    </source>
</evidence>
<dbReference type="RefSeq" id="WP_367880200.1">
    <property type="nucleotide sequence ID" value="NZ_JBFNXX010000078.1"/>
</dbReference>
<evidence type="ECO:0000313" key="4">
    <source>
        <dbReference type="EMBL" id="MEW9922514.1"/>
    </source>
</evidence>
<dbReference type="InterPro" id="IPR050471">
    <property type="entry name" value="AB_hydrolase"/>
</dbReference>
<gene>
    <name evidence="4" type="ORF">AB2B41_23205</name>
</gene>
<accession>A0ABV3RUF7</accession>
<dbReference type="PANTHER" id="PTHR43433:SF5">
    <property type="entry name" value="AB HYDROLASE-1 DOMAIN-CONTAINING PROTEIN"/>
    <property type="match status" value="1"/>
</dbReference>
<dbReference type="GO" id="GO:0016787">
    <property type="term" value="F:hydrolase activity"/>
    <property type="evidence" value="ECO:0007669"/>
    <property type="project" value="UniProtKB-KW"/>
</dbReference>
<dbReference type="Gene3D" id="3.40.50.1820">
    <property type="entry name" value="alpha/beta hydrolase"/>
    <property type="match status" value="1"/>
</dbReference>
<protein>
    <submittedName>
        <fullName evidence="4">Alpha/beta fold hydrolase</fullName>
    </submittedName>
</protein>
<dbReference type="InterPro" id="IPR029058">
    <property type="entry name" value="AB_hydrolase_fold"/>
</dbReference>
<evidence type="ECO:0000256" key="2">
    <source>
        <dbReference type="PROSITE-ProRule" id="PRU01091"/>
    </source>
</evidence>
<dbReference type="InterPro" id="IPR016032">
    <property type="entry name" value="Sig_transdc_resp-reg_C-effctor"/>
</dbReference>
<dbReference type="SUPFAM" id="SSF53474">
    <property type="entry name" value="alpha/beta-Hydrolases"/>
    <property type="match status" value="1"/>
</dbReference>
<dbReference type="SUPFAM" id="SSF46894">
    <property type="entry name" value="C-terminal effector domain of the bipartite response regulators"/>
    <property type="match status" value="1"/>
</dbReference>
<keyword evidence="5" id="KW-1185">Reference proteome</keyword>
<dbReference type="PANTHER" id="PTHR43433">
    <property type="entry name" value="HYDROLASE, ALPHA/BETA FOLD FAMILY PROTEIN"/>
    <property type="match status" value="1"/>
</dbReference>
<dbReference type="CDD" id="cd00383">
    <property type="entry name" value="trans_reg_C"/>
    <property type="match status" value="1"/>
</dbReference>